<dbReference type="GO" id="GO:0008170">
    <property type="term" value="F:N-methyltransferase activity"/>
    <property type="evidence" value="ECO:0007669"/>
    <property type="project" value="InterPro"/>
</dbReference>
<sequence>MTFIEHNNRKRANKFAEYITSPVLRQYLADKVKRYCGGDVSVFDGAAGSGQLEQFINPSEFHAVEIQQEACDALKENYEHAIVHHMSFFQYQQDILVDAIAMNPPYSIKFKDLPEDDRQAIRDEFPWKKSGVVDDIFLLKSLKYTKRYGFYIMFPGIAYRGTEKMMRQTIGNQLAELNAVRNGFEDTGIEVLFLVIDKEKTTQDVYREIYDAKLKKVVYTDGCKLSDDYHWETPREPQVKEEIDIDAVNSELDELALQHLENHLNTQLIAINFFEADIDLLRFISNAYDILNKYEIYYNFGVAE</sequence>
<accession>A0A0Z8RE09</accession>
<keyword evidence="3" id="KW-0808">Transferase</keyword>
<dbReference type="EC" id="2.1.1.72" evidence="3"/>
<dbReference type="InterPro" id="IPR003356">
    <property type="entry name" value="DNA_methylase_A-5"/>
</dbReference>
<dbReference type="GO" id="GO:0032259">
    <property type="term" value="P:methylation"/>
    <property type="evidence" value="ECO:0007669"/>
    <property type="project" value="UniProtKB-KW"/>
</dbReference>
<evidence type="ECO:0000313" key="4">
    <source>
        <dbReference type="Proteomes" id="UP000069526"/>
    </source>
</evidence>
<proteinExistence type="predicted"/>
<dbReference type="InterPro" id="IPR029063">
    <property type="entry name" value="SAM-dependent_MTases_sf"/>
</dbReference>
<reference evidence="3 4" key="1">
    <citation type="submission" date="2016-02" db="EMBL/GenBank/DDBJ databases">
        <authorList>
            <consortium name="Pathogen Informatics"/>
        </authorList>
    </citation>
    <scope>NUCLEOTIDE SEQUENCE [LARGE SCALE GENOMIC DNA]</scope>
    <source>
        <strain evidence="3 4">SS1013</strain>
    </source>
</reference>
<keyword evidence="3" id="KW-0489">Methyltransferase</keyword>
<dbReference type="GO" id="GO:0003677">
    <property type="term" value="F:DNA binding"/>
    <property type="evidence" value="ECO:0007669"/>
    <property type="project" value="InterPro"/>
</dbReference>
<organism evidence="3 4">
    <name type="scientific">Streptococcus suis</name>
    <dbReference type="NCBI Taxonomy" id="1307"/>
    <lineage>
        <taxon>Bacteria</taxon>
        <taxon>Bacillati</taxon>
        <taxon>Bacillota</taxon>
        <taxon>Bacilli</taxon>
        <taxon>Lactobacillales</taxon>
        <taxon>Streptococcaceae</taxon>
        <taxon>Streptococcus</taxon>
    </lineage>
</organism>
<dbReference type="InterPro" id="IPR002052">
    <property type="entry name" value="DNA_methylase_N6_adenine_CS"/>
</dbReference>
<feature type="domain" description="DNA methylase adenine-specific" evidence="2">
    <location>
        <begin position="91"/>
        <end position="213"/>
    </location>
</feature>
<dbReference type="SUPFAM" id="SSF53335">
    <property type="entry name" value="S-adenosyl-L-methionine-dependent methyltransferases"/>
    <property type="match status" value="1"/>
</dbReference>
<protein>
    <submittedName>
        <fullName evidence="3">Type I restriction-modification system M protein</fullName>
        <ecNumber evidence="3">2.1.1.72</ecNumber>
    </submittedName>
</protein>
<dbReference type="Pfam" id="PF02384">
    <property type="entry name" value="N6_Mtase"/>
    <property type="match status" value="1"/>
</dbReference>
<gene>
    <name evidence="3" type="ORF">ERS132539_02341</name>
</gene>
<dbReference type="GO" id="GO:0009007">
    <property type="term" value="F:site-specific DNA-methyltransferase (adenine-specific) activity"/>
    <property type="evidence" value="ECO:0007669"/>
    <property type="project" value="UniProtKB-EC"/>
</dbReference>
<dbReference type="PROSITE" id="PS00092">
    <property type="entry name" value="N6_MTASE"/>
    <property type="match status" value="1"/>
</dbReference>
<dbReference type="Proteomes" id="UP000069526">
    <property type="component" value="Unassembled WGS sequence"/>
</dbReference>
<name>A0A0Z8RE09_STRSU</name>
<evidence type="ECO:0000313" key="3">
    <source>
        <dbReference type="EMBL" id="CYW80825.1"/>
    </source>
</evidence>
<dbReference type="GO" id="GO:0009307">
    <property type="term" value="P:DNA restriction-modification system"/>
    <property type="evidence" value="ECO:0007669"/>
    <property type="project" value="UniProtKB-KW"/>
</dbReference>
<evidence type="ECO:0000256" key="1">
    <source>
        <dbReference type="ARBA" id="ARBA00022747"/>
    </source>
</evidence>
<dbReference type="RefSeq" id="WP_061366901.1">
    <property type="nucleotide sequence ID" value="NZ_FIJK01000102.1"/>
</dbReference>
<dbReference type="EMBL" id="FIJK01000102">
    <property type="protein sequence ID" value="CYW80825.1"/>
    <property type="molecule type" value="Genomic_DNA"/>
</dbReference>
<evidence type="ECO:0000259" key="2">
    <source>
        <dbReference type="Pfam" id="PF02384"/>
    </source>
</evidence>
<dbReference type="AlphaFoldDB" id="A0A0Z8RE09"/>
<keyword evidence="1" id="KW-0680">Restriction system</keyword>
<dbReference type="Gene3D" id="3.40.50.150">
    <property type="entry name" value="Vaccinia Virus protein VP39"/>
    <property type="match status" value="1"/>
</dbReference>